<gene>
    <name evidence="2" type="ORF">AFUS01_LOCUS34178</name>
</gene>
<accession>A0A8J2PJ31</accession>
<reference evidence="2" key="1">
    <citation type="submission" date="2021-06" db="EMBL/GenBank/DDBJ databases">
        <authorList>
            <person name="Hodson N. C."/>
            <person name="Mongue J. A."/>
            <person name="Jaron S. K."/>
        </authorList>
    </citation>
    <scope>NUCLEOTIDE SEQUENCE</scope>
</reference>
<evidence type="ECO:0000313" key="3">
    <source>
        <dbReference type="Proteomes" id="UP000708208"/>
    </source>
</evidence>
<feature type="compositionally biased region" description="Polar residues" evidence="1">
    <location>
        <begin position="129"/>
        <end position="144"/>
    </location>
</feature>
<comment type="caution">
    <text evidence="2">The sequence shown here is derived from an EMBL/GenBank/DDBJ whole genome shotgun (WGS) entry which is preliminary data.</text>
</comment>
<evidence type="ECO:0000313" key="2">
    <source>
        <dbReference type="EMBL" id="CAG7823994.1"/>
    </source>
</evidence>
<evidence type="ECO:0000256" key="1">
    <source>
        <dbReference type="SAM" id="MobiDB-lite"/>
    </source>
</evidence>
<name>A0A8J2PJ31_9HEXA</name>
<dbReference type="Pfam" id="PF03564">
    <property type="entry name" value="DUF1759"/>
    <property type="match status" value="1"/>
</dbReference>
<keyword evidence="3" id="KW-1185">Reference proteome</keyword>
<dbReference type="PANTHER" id="PTHR22954">
    <property type="entry name" value="RETROVIRAL PROTEASE-RELATED"/>
    <property type="match status" value="1"/>
</dbReference>
<organism evidence="2 3">
    <name type="scientific">Allacma fusca</name>
    <dbReference type="NCBI Taxonomy" id="39272"/>
    <lineage>
        <taxon>Eukaryota</taxon>
        <taxon>Metazoa</taxon>
        <taxon>Ecdysozoa</taxon>
        <taxon>Arthropoda</taxon>
        <taxon>Hexapoda</taxon>
        <taxon>Collembola</taxon>
        <taxon>Symphypleona</taxon>
        <taxon>Sminthuridae</taxon>
        <taxon>Allacma</taxon>
    </lineage>
</organism>
<dbReference type="PANTHER" id="PTHR22954:SF3">
    <property type="entry name" value="PROTEIN CBG08539"/>
    <property type="match status" value="1"/>
</dbReference>
<dbReference type="InterPro" id="IPR005312">
    <property type="entry name" value="DUF1759"/>
</dbReference>
<proteinExistence type="predicted"/>
<dbReference type="OrthoDB" id="7994850at2759"/>
<dbReference type="AlphaFoldDB" id="A0A8J2PJ31"/>
<sequence>MSYDKFKATRKTLKSKVTKLKNKVDGHDPTKTSLKTYDKIEGEYDELNKQIEANYTDLTHAASSQDEQDDVEKQQQAIDTVMQTIYNFLSACDGNLAVEKKELEEKIRKERLEMEERLELERIKAGIPSQSSTPAVVHTATPNQKPKLPQLSLPTFDGKFEDWLPFRDRFNQAVHVRKDLSGAEKLTYLFAALQGRAAEAIKSFPISDDN</sequence>
<dbReference type="Proteomes" id="UP000708208">
    <property type="component" value="Unassembled WGS sequence"/>
</dbReference>
<feature type="non-terminal residue" evidence="2">
    <location>
        <position position="210"/>
    </location>
</feature>
<dbReference type="EMBL" id="CAJVCH010531329">
    <property type="protein sequence ID" value="CAG7823994.1"/>
    <property type="molecule type" value="Genomic_DNA"/>
</dbReference>
<feature type="region of interest" description="Disordered" evidence="1">
    <location>
        <begin position="129"/>
        <end position="152"/>
    </location>
</feature>
<protein>
    <submittedName>
        <fullName evidence="2">Uncharacterized protein</fullName>
    </submittedName>
</protein>